<protein>
    <submittedName>
        <fullName evidence="2">Translocon-associated protein subunit gamma</fullName>
    </submittedName>
</protein>
<sequence length="134" mass="15408">MVIITTFIALVTACLITFDLNPGILERTETIERVITEYYKDSDEIILVELSELVLEKQYAIALSEAIFISVIYNNILFVSSFLVFFHYLNHVHLLDPKLSYFDCLLASSLFIELLPILKDCMALLIARWRTTLA</sequence>
<dbReference type="WBParaSite" id="JU765_v2.g14937.t1">
    <property type="protein sequence ID" value="JU765_v2.g14937.t1"/>
    <property type="gene ID" value="JU765_v2.g14937"/>
</dbReference>
<name>A0AC34QCJ1_9BILA</name>
<accession>A0AC34QCJ1</accession>
<organism evidence="1 2">
    <name type="scientific">Panagrolaimus sp. JU765</name>
    <dbReference type="NCBI Taxonomy" id="591449"/>
    <lineage>
        <taxon>Eukaryota</taxon>
        <taxon>Metazoa</taxon>
        <taxon>Ecdysozoa</taxon>
        <taxon>Nematoda</taxon>
        <taxon>Chromadorea</taxon>
        <taxon>Rhabditida</taxon>
        <taxon>Tylenchina</taxon>
        <taxon>Panagrolaimomorpha</taxon>
        <taxon>Panagrolaimoidea</taxon>
        <taxon>Panagrolaimidae</taxon>
        <taxon>Panagrolaimus</taxon>
    </lineage>
</organism>
<dbReference type="Proteomes" id="UP000887576">
    <property type="component" value="Unplaced"/>
</dbReference>
<reference evidence="2" key="1">
    <citation type="submission" date="2022-11" db="UniProtKB">
        <authorList>
            <consortium name="WormBaseParasite"/>
        </authorList>
    </citation>
    <scope>IDENTIFICATION</scope>
</reference>
<evidence type="ECO:0000313" key="2">
    <source>
        <dbReference type="WBParaSite" id="JU765_v2.g14937.t1"/>
    </source>
</evidence>
<proteinExistence type="predicted"/>
<evidence type="ECO:0000313" key="1">
    <source>
        <dbReference type="Proteomes" id="UP000887576"/>
    </source>
</evidence>